<evidence type="ECO:0008006" key="4">
    <source>
        <dbReference type="Google" id="ProtNLM"/>
    </source>
</evidence>
<protein>
    <recommendedName>
        <fullName evidence="4">DUF4168 domain-containing protein</fullName>
    </recommendedName>
</protein>
<keyword evidence="3" id="KW-1185">Reference proteome</keyword>
<dbReference type="Proteomes" id="UP000270291">
    <property type="component" value="Unassembled WGS sequence"/>
</dbReference>
<gene>
    <name evidence="2" type="ORF">EI293_01650</name>
</gene>
<evidence type="ECO:0000313" key="2">
    <source>
        <dbReference type="EMBL" id="RSK45903.1"/>
    </source>
</evidence>
<dbReference type="RefSeq" id="WP_125435095.1">
    <property type="nucleotide sequence ID" value="NZ_RWIU01000001.1"/>
</dbReference>
<dbReference type="OrthoDB" id="884913at2"/>
<reference evidence="2 3" key="1">
    <citation type="submission" date="2018-12" db="EMBL/GenBank/DDBJ databases">
        <authorList>
            <person name="Feng G."/>
            <person name="Zhu H."/>
        </authorList>
    </citation>
    <scope>NUCLEOTIDE SEQUENCE [LARGE SCALE GENOMIC DNA]</scope>
    <source>
        <strain evidence="2 3">LMG 26000</strain>
    </source>
</reference>
<keyword evidence="1" id="KW-0732">Signal</keyword>
<feature type="chain" id="PRO_5018614263" description="DUF4168 domain-containing protein" evidence="1">
    <location>
        <begin position="24"/>
        <end position="180"/>
    </location>
</feature>
<comment type="caution">
    <text evidence="2">The sequence shown here is derived from an EMBL/GenBank/DDBJ whole genome shotgun (WGS) entry which is preliminary data.</text>
</comment>
<dbReference type="AlphaFoldDB" id="A0A3R9V3F7"/>
<organism evidence="2 3">
    <name type="scientific">Hymenobacter perfusus</name>
    <dbReference type="NCBI Taxonomy" id="1236770"/>
    <lineage>
        <taxon>Bacteria</taxon>
        <taxon>Pseudomonadati</taxon>
        <taxon>Bacteroidota</taxon>
        <taxon>Cytophagia</taxon>
        <taxon>Cytophagales</taxon>
        <taxon>Hymenobacteraceae</taxon>
        <taxon>Hymenobacter</taxon>
    </lineage>
</organism>
<evidence type="ECO:0000313" key="3">
    <source>
        <dbReference type="Proteomes" id="UP000270291"/>
    </source>
</evidence>
<feature type="signal peptide" evidence="1">
    <location>
        <begin position="1"/>
        <end position="23"/>
    </location>
</feature>
<name>A0A3R9V3F7_9BACT</name>
<evidence type="ECO:0000256" key="1">
    <source>
        <dbReference type="SAM" id="SignalP"/>
    </source>
</evidence>
<sequence length="180" mass="18936">MKLLCTLFLGTFCLLVLSAPAQAQEVSPAFKAEALTATRQLAAFVALDDARQLPVRRLTQLRLTQEAEVRQLYANDPDMLQKKLTAIGQDYTQQLGTVLTSTQYQRYLGAASGSLPSAVAAILASAPAIPTAVATVAAPAVPVQAARPAQATPAKTMVSRTSAAAAAHHRATLTKAAVRR</sequence>
<accession>A0A3R9V3F7</accession>
<proteinExistence type="predicted"/>
<dbReference type="EMBL" id="RWIU01000001">
    <property type="protein sequence ID" value="RSK45903.1"/>
    <property type="molecule type" value="Genomic_DNA"/>
</dbReference>